<dbReference type="Gene3D" id="3.40.50.1580">
    <property type="entry name" value="Nucleoside phosphorylase domain"/>
    <property type="match status" value="1"/>
</dbReference>
<dbReference type="Pfam" id="PF01048">
    <property type="entry name" value="PNP_UDP_1"/>
    <property type="match status" value="1"/>
</dbReference>
<evidence type="ECO:0000313" key="3">
    <source>
        <dbReference type="Proteomes" id="UP000287872"/>
    </source>
</evidence>
<dbReference type="InterPro" id="IPR035994">
    <property type="entry name" value="Nucleoside_phosphorylase_sf"/>
</dbReference>
<dbReference type="GO" id="GO:0005829">
    <property type="term" value="C:cytosol"/>
    <property type="evidence" value="ECO:0007669"/>
    <property type="project" value="TreeGrafter"/>
</dbReference>
<evidence type="ECO:0000313" key="2">
    <source>
        <dbReference type="EMBL" id="GCD10519.1"/>
    </source>
</evidence>
<sequence length="229" mass="25782">MICIQICSKREWKALKEILCIDFGIVNQYPFGEYINFNISNQECIFYHSGATKTRSSAACQFAIDNWKPTINFVLGTCGGVAKNLHILDVVIANKTVQYDCIAKMGKERSLFYEPLVTLIDNSWIDFNAFSDKVYEGIIATADQDLNLESLDKLIKQNVLCADWESGAIAFICDLNNVKCCIVRGITDIPVIEDENSDVNQGIDYRVNTPKVMEKLLKSILPKLISSFI</sequence>
<dbReference type="InterPro" id="IPR000845">
    <property type="entry name" value="Nucleoside_phosphorylase_d"/>
</dbReference>
<reference evidence="2 3" key="1">
    <citation type="submission" date="2018-11" db="EMBL/GenBank/DDBJ databases">
        <title>Genome sequencing and assembly of Clostridium tagluense strain A121.</title>
        <authorList>
            <person name="Murakami T."/>
            <person name="Segawa T."/>
            <person name="Shcherbakova V.A."/>
            <person name="Mori H."/>
            <person name="Yoshimura Y."/>
        </authorList>
    </citation>
    <scope>NUCLEOTIDE SEQUENCE [LARGE SCALE GENOMIC DNA]</scope>
    <source>
        <strain evidence="2 3">A121</strain>
    </source>
</reference>
<dbReference type="OrthoDB" id="9792278at2"/>
<proteinExistence type="predicted"/>
<accession>A0A401ULW2</accession>
<dbReference type="RefSeq" id="WP_125001281.1">
    <property type="nucleotide sequence ID" value="NZ_BHYK01000010.1"/>
</dbReference>
<dbReference type="PANTHER" id="PTHR46832">
    <property type="entry name" value="5'-METHYLTHIOADENOSINE/S-ADENOSYLHOMOCYSTEINE NUCLEOSIDASE"/>
    <property type="match status" value="1"/>
</dbReference>
<dbReference type="GO" id="GO:0008782">
    <property type="term" value="F:adenosylhomocysteine nucleosidase activity"/>
    <property type="evidence" value="ECO:0007669"/>
    <property type="project" value="TreeGrafter"/>
</dbReference>
<keyword evidence="3" id="KW-1185">Reference proteome</keyword>
<dbReference type="CDD" id="cd09008">
    <property type="entry name" value="MTAN"/>
    <property type="match status" value="1"/>
</dbReference>
<evidence type="ECO:0000259" key="1">
    <source>
        <dbReference type="Pfam" id="PF01048"/>
    </source>
</evidence>
<dbReference type="GO" id="GO:0019284">
    <property type="term" value="P:L-methionine salvage from S-adenosylmethionine"/>
    <property type="evidence" value="ECO:0007669"/>
    <property type="project" value="TreeGrafter"/>
</dbReference>
<dbReference type="SUPFAM" id="SSF53167">
    <property type="entry name" value="Purine and uridine phosphorylases"/>
    <property type="match status" value="1"/>
</dbReference>
<feature type="domain" description="Nucleoside phosphorylase" evidence="1">
    <location>
        <begin position="25"/>
        <end position="200"/>
    </location>
</feature>
<dbReference type="GO" id="GO:0008930">
    <property type="term" value="F:methylthioadenosine nucleosidase activity"/>
    <property type="evidence" value="ECO:0007669"/>
    <property type="project" value="TreeGrafter"/>
</dbReference>
<dbReference type="Proteomes" id="UP000287872">
    <property type="component" value="Unassembled WGS sequence"/>
</dbReference>
<dbReference type="EMBL" id="BHYK01000010">
    <property type="protein sequence ID" value="GCD10519.1"/>
    <property type="molecule type" value="Genomic_DNA"/>
</dbReference>
<name>A0A401ULW2_9CLOT</name>
<organism evidence="2 3">
    <name type="scientific">Clostridium tagluense</name>
    <dbReference type="NCBI Taxonomy" id="360422"/>
    <lineage>
        <taxon>Bacteria</taxon>
        <taxon>Bacillati</taxon>
        <taxon>Bacillota</taxon>
        <taxon>Clostridia</taxon>
        <taxon>Eubacteriales</taxon>
        <taxon>Clostridiaceae</taxon>
        <taxon>Clostridium</taxon>
    </lineage>
</organism>
<dbReference type="AlphaFoldDB" id="A0A401ULW2"/>
<protein>
    <recommendedName>
        <fullName evidence="1">Nucleoside phosphorylase domain-containing protein</fullName>
    </recommendedName>
</protein>
<dbReference type="GO" id="GO:0009116">
    <property type="term" value="P:nucleoside metabolic process"/>
    <property type="evidence" value="ECO:0007669"/>
    <property type="project" value="InterPro"/>
</dbReference>
<dbReference type="PANTHER" id="PTHR46832:SF1">
    <property type="entry name" value="5'-METHYLTHIOADENOSINE_S-ADENOSYLHOMOCYSTEINE NUCLEOSIDASE"/>
    <property type="match status" value="1"/>
</dbReference>
<comment type="caution">
    <text evidence="2">The sequence shown here is derived from an EMBL/GenBank/DDBJ whole genome shotgun (WGS) entry which is preliminary data.</text>
</comment>
<gene>
    <name evidence="2" type="ORF">Ctaglu_21420</name>
</gene>